<evidence type="ECO:0008006" key="7">
    <source>
        <dbReference type="Google" id="ProtNLM"/>
    </source>
</evidence>
<dbReference type="OrthoDB" id="569821at2"/>
<reference evidence="5 6" key="1">
    <citation type="journal article" date="2010" name="Stand. Genomic Sci.">
        <title>Complete genome sequence of Streptosporangium roseum type strain (NI 9100).</title>
        <authorList>
            <person name="Nolan M."/>
            <person name="Sikorski J."/>
            <person name="Jando M."/>
            <person name="Lucas S."/>
            <person name="Lapidus A."/>
            <person name="Glavina Del Rio T."/>
            <person name="Chen F."/>
            <person name="Tice H."/>
            <person name="Pitluck S."/>
            <person name="Cheng J.F."/>
            <person name="Chertkov O."/>
            <person name="Sims D."/>
            <person name="Meincke L."/>
            <person name="Brettin T."/>
            <person name="Han C."/>
            <person name="Detter J.C."/>
            <person name="Bruce D."/>
            <person name="Goodwin L."/>
            <person name="Land M."/>
            <person name="Hauser L."/>
            <person name="Chang Y.J."/>
            <person name="Jeffries C.D."/>
            <person name="Ivanova N."/>
            <person name="Mavromatis K."/>
            <person name="Mikhailova N."/>
            <person name="Chen A."/>
            <person name="Palaniappan K."/>
            <person name="Chain P."/>
            <person name="Rohde M."/>
            <person name="Goker M."/>
            <person name="Bristow J."/>
            <person name="Eisen J.A."/>
            <person name="Markowitz V."/>
            <person name="Hugenholtz P."/>
            <person name="Kyrpides N.C."/>
            <person name="Klenk H.P."/>
        </authorList>
    </citation>
    <scope>NUCLEOTIDE SEQUENCE [LARGE SCALE GENOMIC DNA]</scope>
    <source>
        <strain evidence="6">ATCC 12428 / DSM 43021 / JCM 3005 / NI 9100</strain>
    </source>
</reference>
<dbReference type="GO" id="GO:0003847">
    <property type="term" value="F:1-alkyl-2-acetylglycerophosphocholine esterase activity"/>
    <property type="evidence" value="ECO:0007669"/>
    <property type="project" value="TreeGrafter"/>
</dbReference>
<keyword evidence="1" id="KW-0378">Hydrolase</keyword>
<dbReference type="GO" id="GO:0016042">
    <property type="term" value="P:lipid catabolic process"/>
    <property type="evidence" value="ECO:0007669"/>
    <property type="project" value="UniProtKB-KW"/>
</dbReference>
<evidence type="ECO:0000313" key="5">
    <source>
        <dbReference type="EMBL" id="ACZ87123.1"/>
    </source>
</evidence>
<evidence type="ECO:0000256" key="3">
    <source>
        <dbReference type="ARBA" id="ARBA00023098"/>
    </source>
</evidence>
<organism evidence="5 6">
    <name type="scientific">Streptosporangium roseum (strain ATCC 12428 / DSM 43021 / JCM 3005 / KCTC 9067 / NCIMB 10171 / NRRL 2505 / NI 9100)</name>
    <dbReference type="NCBI Taxonomy" id="479432"/>
    <lineage>
        <taxon>Bacteria</taxon>
        <taxon>Bacillati</taxon>
        <taxon>Actinomycetota</taxon>
        <taxon>Actinomycetes</taxon>
        <taxon>Streptosporangiales</taxon>
        <taxon>Streptosporangiaceae</taxon>
        <taxon>Streptosporangium</taxon>
    </lineage>
</organism>
<dbReference type="STRING" id="479432.Sros_4221"/>
<name>D2AYB3_STRRD</name>
<keyword evidence="6" id="KW-1185">Reference proteome</keyword>
<dbReference type="Proteomes" id="UP000002029">
    <property type="component" value="Chromosome"/>
</dbReference>
<dbReference type="HOGENOM" id="CLU_026278_1_0_11"/>
<dbReference type="SUPFAM" id="SSF53474">
    <property type="entry name" value="alpha/beta-Hydrolases"/>
    <property type="match status" value="1"/>
</dbReference>
<evidence type="ECO:0000256" key="1">
    <source>
        <dbReference type="ARBA" id="ARBA00022801"/>
    </source>
</evidence>
<accession>D2AYB3</accession>
<dbReference type="EMBL" id="CP001814">
    <property type="protein sequence ID" value="ACZ87123.1"/>
    <property type="molecule type" value="Genomic_DNA"/>
</dbReference>
<evidence type="ECO:0000256" key="2">
    <source>
        <dbReference type="ARBA" id="ARBA00022963"/>
    </source>
</evidence>
<dbReference type="InterPro" id="IPR029058">
    <property type="entry name" value="AB_hydrolase_fold"/>
</dbReference>
<keyword evidence="2" id="KW-0442">Lipid degradation</keyword>
<dbReference type="PANTHER" id="PTHR10272:SF0">
    <property type="entry name" value="PLATELET-ACTIVATING FACTOR ACETYLHYDROLASE"/>
    <property type="match status" value="1"/>
</dbReference>
<dbReference type="Gene3D" id="3.40.50.1820">
    <property type="entry name" value="alpha/beta hydrolase"/>
    <property type="match status" value="1"/>
</dbReference>
<proteinExistence type="predicted"/>
<protein>
    <recommendedName>
        <fullName evidence="7">Lipase</fullName>
    </recommendedName>
</protein>
<sequence length="407" mass="43106">MPISARTVPTGKVIAGLAVAAALVAPAGTPALARSSDEAATLTLPAPTGRYPVGTVSLHLVDRSRPDPWVASPPYRELMVSVWYPARRSPNLPVAPHMSPRAAEDFGGTLAAALFGTEPGEVDWAATETHARAGAPVSRRAGRLPVVLFSPGFGAPRSVGTTVIEDLAGRGYVVVSVDHTYEAAQVEFPGGRLERSTFPPQPTQDAMNKALEVRVADTRFVLDQLAGLDRGHNPDAGRRPLPEGLRGGLDLSRVGMFGHSMGGATAAQVVHDDRRVDAGVNLDGGHRGAVARTGLAKPFLQVAAEPHTRAGDPTWRSFWDGSKGWKRELRFTGARHYSFTDAEALAPQLTGLPESTVRELIGTIGPGQAIAAQRAYVAAFFDLHLKGRDTPLFDGPSGRYPAVELIP</sequence>
<dbReference type="KEGG" id="sro:Sros_4221"/>
<feature type="chain" id="PRO_5038551094" description="Lipase" evidence="4">
    <location>
        <begin position="28"/>
        <end position="407"/>
    </location>
</feature>
<dbReference type="eggNOG" id="COG4188">
    <property type="taxonomic scope" value="Bacteria"/>
</dbReference>
<dbReference type="PANTHER" id="PTHR10272">
    <property type="entry name" value="PLATELET-ACTIVATING FACTOR ACETYLHYDROLASE"/>
    <property type="match status" value="1"/>
</dbReference>
<evidence type="ECO:0000313" key="6">
    <source>
        <dbReference type="Proteomes" id="UP000002029"/>
    </source>
</evidence>
<evidence type="ECO:0000256" key="4">
    <source>
        <dbReference type="SAM" id="SignalP"/>
    </source>
</evidence>
<keyword evidence="3" id="KW-0443">Lipid metabolism</keyword>
<dbReference type="AlphaFoldDB" id="D2AYB3"/>
<keyword evidence="4" id="KW-0732">Signal</keyword>
<dbReference type="Pfam" id="PF03403">
    <property type="entry name" value="PAF-AH_p_II"/>
    <property type="match status" value="1"/>
</dbReference>
<feature type="signal peptide" evidence="4">
    <location>
        <begin position="1"/>
        <end position="27"/>
    </location>
</feature>
<gene>
    <name evidence="5" type="ordered locus">Sros_4221</name>
</gene>